<dbReference type="PIRSF" id="PIRSF037259">
    <property type="entry name" value="EcsB_ABC"/>
    <property type="match status" value="1"/>
</dbReference>
<feature type="transmembrane region" description="Helical" evidence="1">
    <location>
        <begin position="133"/>
        <end position="153"/>
    </location>
</feature>
<reference evidence="2 3" key="1">
    <citation type="submission" date="2017-08" db="EMBL/GenBank/DDBJ databases">
        <title>Draft genome sequences of 64 type strains of genus Staph aureus.</title>
        <authorList>
            <person name="Cole K."/>
            <person name="Golubchik T."/>
            <person name="Russell J."/>
            <person name="Foster D."/>
            <person name="Llewelyn M."/>
            <person name="Wilson D."/>
            <person name="Crook D."/>
            <person name="Paul J."/>
        </authorList>
    </citation>
    <scope>NUCLEOTIDE SEQUENCE [LARGE SCALE GENOMIC DNA]</scope>
    <source>
        <strain evidence="2 3">NCTC 12101</strain>
    </source>
</reference>
<feature type="transmembrane region" description="Helical" evidence="1">
    <location>
        <begin position="377"/>
        <end position="395"/>
    </location>
</feature>
<dbReference type="InterPro" id="IPR010288">
    <property type="entry name" value="EcsB_ABC"/>
</dbReference>
<organism evidence="2 3">
    <name type="scientific">Staphylococcus auricularis</name>
    <dbReference type="NCBI Taxonomy" id="29379"/>
    <lineage>
        <taxon>Bacteria</taxon>
        <taxon>Bacillati</taxon>
        <taxon>Bacillota</taxon>
        <taxon>Bacilli</taxon>
        <taxon>Bacillales</taxon>
        <taxon>Staphylococcaceae</taxon>
        <taxon>Staphylococcus</taxon>
    </lineage>
</organism>
<dbReference type="GeneID" id="64981913"/>
<proteinExistence type="predicted"/>
<keyword evidence="1" id="KW-0472">Membrane</keyword>
<feature type="transmembrane region" description="Helical" evidence="1">
    <location>
        <begin position="188"/>
        <end position="208"/>
    </location>
</feature>
<feature type="transmembrane region" description="Helical" evidence="1">
    <location>
        <begin position="353"/>
        <end position="371"/>
    </location>
</feature>
<evidence type="ECO:0000313" key="3">
    <source>
        <dbReference type="Proteomes" id="UP000242470"/>
    </source>
</evidence>
<feature type="transmembrane region" description="Helical" evidence="1">
    <location>
        <begin position="165"/>
        <end position="182"/>
    </location>
</feature>
<dbReference type="RefSeq" id="WP_059107661.1">
    <property type="nucleotide sequence ID" value="NZ_AP024589.1"/>
</dbReference>
<gene>
    <name evidence="2" type="ORF">CD158_07755</name>
</gene>
<keyword evidence="1" id="KW-0812">Transmembrane</keyword>
<dbReference type="AlphaFoldDB" id="A0AAP8PN93"/>
<comment type="caution">
    <text evidence="2">The sequence shown here is derived from an EMBL/GenBank/DDBJ whole genome shotgun (WGS) entry which is preliminary data.</text>
</comment>
<keyword evidence="2" id="KW-0067">ATP-binding</keyword>
<accession>A0AAP8PN93</accession>
<dbReference type="GO" id="GO:0016020">
    <property type="term" value="C:membrane"/>
    <property type="evidence" value="ECO:0007669"/>
    <property type="project" value="InterPro"/>
</dbReference>
<feature type="transmembrane region" description="Helical" evidence="1">
    <location>
        <begin position="107"/>
        <end position="127"/>
    </location>
</feature>
<dbReference type="Pfam" id="PF05975">
    <property type="entry name" value="EcsB"/>
    <property type="match status" value="1"/>
</dbReference>
<feature type="transmembrane region" description="Helical" evidence="1">
    <location>
        <begin position="284"/>
        <end position="302"/>
    </location>
</feature>
<sequence length="407" mass="48352">MSQEAKQLFNTRREEIRKEKQYYHKFIFNGHFSVFLVILLGAFILGYGNWLQSIPEGINYSLIASIIVALVSIFPIRTLLKEADQLFLLPFEKKMSTYMKQSLNYSYLNRLVLQIGMLVVLFPLFYVLNDRHFVFYICFAIHALILPYIGLLLRWEWYRYGLENWSINVVLFVCFTSSYFTILQMKNIVAVAPVILLALLVMIIRHMNENKLFPWERMIKIEYQHHMNYYKFVNMFTDVKALQETAVRRRYLDVILTVPRPKHFNSNYMYLFLFVRSFVRGKDAFNIILRLVIIAVVLMIWLSQPIVSLIIGSLFMYITLLQMAQFYTQQAYGLWPQVWPVPDTKVIKGYEQFLYRLMIVIGIIFAIVFAIMSPQYFFGGILFFIVGWLTIHNVINKLKHQEMLLRD</sequence>
<dbReference type="NCBIfam" id="NF047570">
    <property type="entry name" value="ABC_perm_EcsB"/>
    <property type="match status" value="1"/>
</dbReference>
<feature type="transmembrane region" description="Helical" evidence="1">
    <location>
        <begin position="26"/>
        <end position="48"/>
    </location>
</feature>
<evidence type="ECO:0000313" key="2">
    <source>
        <dbReference type="EMBL" id="PNZ66777.1"/>
    </source>
</evidence>
<dbReference type="Proteomes" id="UP000242470">
    <property type="component" value="Unassembled WGS sequence"/>
</dbReference>
<evidence type="ECO:0000256" key="1">
    <source>
        <dbReference type="SAM" id="Phobius"/>
    </source>
</evidence>
<dbReference type="GO" id="GO:0005524">
    <property type="term" value="F:ATP binding"/>
    <property type="evidence" value="ECO:0007669"/>
    <property type="project" value="UniProtKB-KW"/>
</dbReference>
<feature type="transmembrane region" description="Helical" evidence="1">
    <location>
        <begin position="308"/>
        <end position="327"/>
    </location>
</feature>
<dbReference type="EMBL" id="PPQW01000051">
    <property type="protein sequence ID" value="PNZ66777.1"/>
    <property type="molecule type" value="Genomic_DNA"/>
</dbReference>
<keyword evidence="1" id="KW-1133">Transmembrane helix</keyword>
<protein>
    <submittedName>
        <fullName evidence="2">Multidrug ABC transporter ATP-binding protein</fullName>
    </submittedName>
</protein>
<feature type="transmembrane region" description="Helical" evidence="1">
    <location>
        <begin position="60"/>
        <end position="80"/>
    </location>
</feature>
<keyword evidence="2" id="KW-0547">Nucleotide-binding</keyword>
<name>A0AAP8PN93_9STAP</name>